<feature type="non-terminal residue" evidence="3">
    <location>
        <position position="1"/>
    </location>
</feature>
<evidence type="ECO:0000313" key="3">
    <source>
        <dbReference type="EMBL" id="CAJ0955838.1"/>
    </source>
</evidence>
<dbReference type="InterPro" id="IPR057403">
    <property type="entry name" value="Beta-prop_Aladin"/>
</dbReference>
<feature type="non-terminal residue" evidence="3">
    <location>
        <position position="577"/>
    </location>
</feature>
<dbReference type="Gene3D" id="2.130.10.10">
    <property type="entry name" value="YVTN repeat-like/Quinoprotein amine dehydrogenase"/>
    <property type="match status" value="2"/>
</dbReference>
<dbReference type="PANTHER" id="PTHR14494:SF0">
    <property type="entry name" value="ALADIN"/>
    <property type="match status" value="1"/>
</dbReference>
<name>A0ABN9M4G4_9NEOB</name>
<accession>A0ABN9M4G4</accession>
<dbReference type="Pfam" id="PF25460">
    <property type="entry name" value="Beta-prop_Aladin"/>
    <property type="match status" value="1"/>
</dbReference>
<protein>
    <recommendedName>
        <fullName evidence="2">Aladin seven-bladed propeller domain-containing protein</fullName>
    </recommendedName>
</protein>
<dbReference type="InterPro" id="IPR036322">
    <property type="entry name" value="WD40_repeat_dom_sf"/>
</dbReference>
<dbReference type="Proteomes" id="UP001176940">
    <property type="component" value="Unassembled WGS sequence"/>
</dbReference>
<dbReference type="SMART" id="SM00320">
    <property type="entry name" value="WD40"/>
    <property type="match status" value="4"/>
</dbReference>
<sequence>ANIFRSALQIIEGTCTDNKHYIITEIQFKTDTRRSEGPARKLTNYEEKGRHERWMIKMCSLDLFPPPLPRGSVTLYEYNNSMVPWLADKSPPSSFHTAQMVHVSELMIPLDALKAPGRLELGSNSAFIHHKETVWNRCLNAWHQMGLAGLLEEISNSEEEVLPLLRRLSCCFLAACRWVSSFHGSLFPHLLMKSEDLTAEFSQACDWTGCSLRAFAWHPHTNKFALALVDDSIRIYTTGSPTIPTLKHRLQKDVASMAWKPFCASILAVACQSCVLVWHIDPTSLSTRPSSGCAQILAHPGHSPVTSVIWCPKGGVLLSASPVDTAMLVWDVATESCVPLQRVGGGGVTFLSWSPDGSKVLSATPSAVFRVWETYMWTCERWPTLNGRCQTACWSPDGSRLLFAVKGESVIYSLSFSMLAGEAQALVGGSERATPVADVSEVIFEREEGEVRIGGEIQSMVWDPSGERLAVLLSENPNEKTSESAIAVYRTKNNPKFELLPCGFLPSQVDEAPQLMQFHPGFKKGALLSVLWSSGRLTHVPFYFINAQFPRFLPETDTVIAGDTSSATAIRSLFTET</sequence>
<keyword evidence="1" id="KW-0677">Repeat</keyword>
<evidence type="ECO:0000256" key="1">
    <source>
        <dbReference type="ARBA" id="ARBA00022737"/>
    </source>
</evidence>
<dbReference type="EMBL" id="CAUEEQ010040738">
    <property type="protein sequence ID" value="CAJ0955838.1"/>
    <property type="molecule type" value="Genomic_DNA"/>
</dbReference>
<organism evidence="3 4">
    <name type="scientific">Ranitomeya imitator</name>
    <name type="common">mimic poison frog</name>
    <dbReference type="NCBI Taxonomy" id="111125"/>
    <lineage>
        <taxon>Eukaryota</taxon>
        <taxon>Metazoa</taxon>
        <taxon>Chordata</taxon>
        <taxon>Craniata</taxon>
        <taxon>Vertebrata</taxon>
        <taxon>Euteleostomi</taxon>
        <taxon>Amphibia</taxon>
        <taxon>Batrachia</taxon>
        <taxon>Anura</taxon>
        <taxon>Neobatrachia</taxon>
        <taxon>Hyloidea</taxon>
        <taxon>Dendrobatidae</taxon>
        <taxon>Dendrobatinae</taxon>
        <taxon>Ranitomeya</taxon>
    </lineage>
</organism>
<dbReference type="SUPFAM" id="SSF50978">
    <property type="entry name" value="WD40 repeat-like"/>
    <property type="match status" value="1"/>
</dbReference>
<keyword evidence="4" id="KW-1185">Reference proteome</keyword>
<evidence type="ECO:0000313" key="4">
    <source>
        <dbReference type="Proteomes" id="UP001176940"/>
    </source>
</evidence>
<feature type="domain" description="Aladin seven-bladed propeller" evidence="2">
    <location>
        <begin position="194"/>
        <end position="543"/>
    </location>
</feature>
<comment type="caution">
    <text evidence="3">The sequence shown here is derived from an EMBL/GenBank/DDBJ whole genome shotgun (WGS) entry which is preliminary data.</text>
</comment>
<dbReference type="InterPro" id="IPR001680">
    <property type="entry name" value="WD40_rpt"/>
</dbReference>
<evidence type="ECO:0000259" key="2">
    <source>
        <dbReference type="Pfam" id="PF25460"/>
    </source>
</evidence>
<reference evidence="3" key="1">
    <citation type="submission" date="2023-07" db="EMBL/GenBank/DDBJ databases">
        <authorList>
            <person name="Stuckert A."/>
        </authorList>
    </citation>
    <scope>NUCLEOTIDE SEQUENCE</scope>
</reference>
<dbReference type="InterPro" id="IPR015943">
    <property type="entry name" value="WD40/YVTN_repeat-like_dom_sf"/>
</dbReference>
<dbReference type="PANTHER" id="PTHR14494">
    <property type="entry name" value="ALADIN/ADRACALIN/AAAS"/>
    <property type="match status" value="1"/>
</dbReference>
<gene>
    <name evidence="3" type="ORF">RIMI_LOCUS15268804</name>
</gene>
<dbReference type="InterPro" id="IPR045139">
    <property type="entry name" value="Aladin"/>
</dbReference>
<proteinExistence type="predicted"/>